<dbReference type="KEGG" id="qsa:O6P43_031341"/>
<dbReference type="PANTHER" id="PTHR34570:SF7">
    <property type="entry name" value="GENOME ASSEMBLY, CHROMOSOME: A08"/>
    <property type="match status" value="1"/>
</dbReference>
<dbReference type="Proteomes" id="UP001163823">
    <property type="component" value="Chromosome 13"/>
</dbReference>
<reference evidence="1" key="1">
    <citation type="journal article" date="2023" name="Science">
        <title>Elucidation of the pathway for biosynthesis of saponin adjuvants from the soapbark tree.</title>
        <authorList>
            <person name="Reed J."/>
            <person name="Orme A."/>
            <person name="El-Demerdash A."/>
            <person name="Owen C."/>
            <person name="Martin L.B.B."/>
            <person name="Misra R.C."/>
            <person name="Kikuchi S."/>
            <person name="Rejzek M."/>
            <person name="Martin A.C."/>
            <person name="Harkess A."/>
            <person name="Leebens-Mack J."/>
            <person name="Louveau T."/>
            <person name="Stephenson M.J."/>
            <person name="Osbourn A."/>
        </authorList>
    </citation>
    <scope>NUCLEOTIDE SEQUENCE</scope>
    <source>
        <strain evidence="1">S10</strain>
    </source>
</reference>
<gene>
    <name evidence="1" type="ORF">O6P43_031341</name>
</gene>
<dbReference type="EMBL" id="JARAOO010000013">
    <property type="protein sequence ID" value="KAJ7946403.1"/>
    <property type="molecule type" value="Genomic_DNA"/>
</dbReference>
<accession>A0AAD7KVJ5</accession>
<evidence type="ECO:0000313" key="1">
    <source>
        <dbReference type="EMBL" id="KAJ7946403.1"/>
    </source>
</evidence>
<name>A0AAD7KVJ5_QUISA</name>
<evidence type="ECO:0000313" key="2">
    <source>
        <dbReference type="Proteomes" id="UP001163823"/>
    </source>
</evidence>
<proteinExistence type="predicted"/>
<dbReference type="PANTHER" id="PTHR34570">
    <property type="entry name" value="OS03G0593100 PROTEIN"/>
    <property type="match status" value="1"/>
</dbReference>
<organism evidence="1 2">
    <name type="scientific">Quillaja saponaria</name>
    <name type="common">Soap bark tree</name>
    <dbReference type="NCBI Taxonomy" id="32244"/>
    <lineage>
        <taxon>Eukaryota</taxon>
        <taxon>Viridiplantae</taxon>
        <taxon>Streptophyta</taxon>
        <taxon>Embryophyta</taxon>
        <taxon>Tracheophyta</taxon>
        <taxon>Spermatophyta</taxon>
        <taxon>Magnoliopsida</taxon>
        <taxon>eudicotyledons</taxon>
        <taxon>Gunneridae</taxon>
        <taxon>Pentapetalae</taxon>
        <taxon>rosids</taxon>
        <taxon>fabids</taxon>
        <taxon>Fabales</taxon>
        <taxon>Quillajaceae</taxon>
        <taxon>Quillaja</taxon>
    </lineage>
</organism>
<keyword evidence="2" id="KW-1185">Reference proteome</keyword>
<comment type="caution">
    <text evidence="1">The sequence shown here is derived from an EMBL/GenBank/DDBJ whole genome shotgun (WGS) entry which is preliminary data.</text>
</comment>
<dbReference type="AlphaFoldDB" id="A0AAD7KVJ5"/>
<protein>
    <submittedName>
        <fullName evidence="1">Protein FAM50B like</fullName>
    </submittedName>
</protein>
<sequence>MKSIMGRESQDPTLIQYSSVALLQERFRQLQRVKEMREERELLKLLTEHKQFNFNPSVNYEPTRLHFHPEMIIIPPPKSSPPHVSVTLWPTLSSTQKNNYKGLENSFATRSSCPTCQSHSLQVSWKKMDGFCDSDSDSGVDTSLHL</sequence>